<proteinExistence type="predicted"/>
<comment type="caution">
    <text evidence="2">The sequence shown here is derived from an EMBL/GenBank/DDBJ whole genome shotgun (WGS) entry which is preliminary data.</text>
</comment>
<sequence length="94" mass="10246">MPYSSYFSPRPCRRSPPYTPGYSPVANRHGLRLIHTAHKSIAGPSTTVFCFTPTLAGPTMGPSQQVPMYPPRAPIDVSLTDEPTTDVGQSEELQ</sequence>
<evidence type="ECO:0000313" key="2">
    <source>
        <dbReference type="EMBL" id="KAF0905150.1"/>
    </source>
</evidence>
<evidence type="ECO:0000256" key="1">
    <source>
        <dbReference type="SAM" id="MobiDB-lite"/>
    </source>
</evidence>
<dbReference type="AlphaFoldDB" id="A0A6G1CYE2"/>
<name>A0A6G1CYE2_9ORYZ</name>
<keyword evidence="3" id="KW-1185">Reference proteome</keyword>
<gene>
    <name evidence="2" type="ORF">E2562_000946</name>
</gene>
<feature type="region of interest" description="Disordered" evidence="1">
    <location>
        <begin position="61"/>
        <end position="94"/>
    </location>
</feature>
<dbReference type="EMBL" id="SPHZ02000007">
    <property type="protein sequence ID" value="KAF0905150.1"/>
    <property type="molecule type" value="Genomic_DNA"/>
</dbReference>
<organism evidence="2 3">
    <name type="scientific">Oryza meyeriana var. granulata</name>
    <dbReference type="NCBI Taxonomy" id="110450"/>
    <lineage>
        <taxon>Eukaryota</taxon>
        <taxon>Viridiplantae</taxon>
        <taxon>Streptophyta</taxon>
        <taxon>Embryophyta</taxon>
        <taxon>Tracheophyta</taxon>
        <taxon>Spermatophyta</taxon>
        <taxon>Magnoliopsida</taxon>
        <taxon>Liliopsida</taxon>
        <taxon>Poales</taxon>
        <taxon>Poaceae</taxon>
        <taxon>BOP clade</taxon>
        <taxon>Oryzoideae</taxon>
        <taxon>Oryzeae</taxon>
        <taxon>Oryzinae</taxon>
        <taxon>Oryza</taxon>
        <taxon>Oryza meyeriana</taxon>
    </lineage>
</organism>
<feature type="region of interest" description="Disordered" evidence="1">
    <location>
        <begin position="1"/>
        <end position="23"/>
    </location>
</feature>
<reference evidence="2 3" key="1">
    <citation type="submission" date="2019-11" db="EMBL/GenBank/DDBJ databases">
        <title>Whole genome sequence of Oryza granulata.</title>
        <authorList>
            <person name="Li W."/>
        </authorList>
    </citation>
    <scope>NUCLEOTIDE SEQUENCE [LARGE SCALE GENOMIC DNA]</scope>
    <source>
        <strain evidence="3">cv. Menghai</strain>
        <tissue evidence="2">Leaf</tissue>
    </source>
</reference>
<protein>
    <submittedName>
        <fullName evidence="2">Uncharacterized protein</fullName>
    </submittedName>
</protein>
<evidence type="ECO:0000313" key="3">
    <source>
        <dbReference type="Proteomes" id="UP000479710"/>
    </source>
</evidence>
<dbReference type="Proteomes" id="UP000479710">
    <property type="component" value="Unassembled WGS sequence"/>
</dbReference>
<accession>A0A6G1CYE2</accession>